<sequence length="368" mass="41456">MIFSTKRSLSLNNYFITLWDQHILPSSSVRFLGVLLDPTLTGKAHMSAVTDKGKRILQVVRALRGTWWGAHPHLLLNIYKSMLRAAIEYAVQIFGMNSNTRSRALQVTQNHALSLCFGYRISTPLNVIYAETVELSLPFRFRLLASRYFLKISSVQGHITVEKLHQLCDVARVASRMDYLHNNFPAATVFLHIWSFYHCFVECSYTRPDFRSSFRSTTIAIDYDSLSFPPEDPSSQLPIPSAQSFFERDFQHLISDSTIFYTDGSKVDHSTHVGAAVFSPQLQAELMYKLPSYTSIFSAEAYAIYNAILTSIVMNLQKATIVTDSIADSTLVASRSQVCCDSQSEALISKCKLEIGCRNELAIGLQLM</sequence>
<proteinExistence type="predicted"/>
<evidence type="ECO:0008006" key="3">
    <source>
        <dbReference type="Google" id="ProtNLM"/>
    </source>
</evidence>
<dbReference type="AlphaFoldDB" id="A0A151ID59"/>
<evidence type="ECO:0000313" key="1">
    <source>
        <dbReference type="EMBL" id="KYM98341.1"/>
    </source>
</evidence>
<dbReference type="GO" id="GO:0003676">
    <property type="term" value="F:nucleic acid binding"/>
    <property type="evidence" value="ECO:0007669"/>
    <property type="project" value="InterPro"/>
</dbReference>
<gene>
    <name evidence="1" type="ORF">ALC62_10951</name>
</gene>
<dbReference type="Proteomes" id="UP000078542">
    <property type="component" value="Unassembled WGS sequence"/>
</dbReference>
<organism evidence="1 2">
    <name type="scientific">Cyphomyrmex costatus</name>
    <dbReference type="NCBI Taxonomy" id="456900"/>
    <lineage>
        <taxon>Eukaryota</taxon>
        <taxon>Metazoa</taxon>
        <taxon>Ecdysozoa</taxon>
        <taxon>Arthropoda</taxon>
        <taxon>Hexapoda</taxon>
        <taxon>Insecta</taxon>
        <taxon>Pterygota</taxon>
        <taxon>Neoptera</taxon>
        <taxon>Endopterygota</taxon>
        <taxon>Hymenoptera</taxon>
        <taxon>Apocrita</taxon>
        <taxon>Aculeata</taxon>
        <taxon>Formicoidea</taxon>
        <taxon>Formicidae</taxon>
        <taxon>Myrmicinae</taxon>
        <taxon>Cyphomyrmex</taxon>
    </lineage>
</organism>
<dbReference type="Gene3D" id="3.30.420.10">
    <property type="entry name" value="Ribonuclease H-like superfamily/Ribonuclease H"/>
    <property type="match status" value="1"/>
</dbReference>
<reference evidence="1 2" key="1">
    <citation type="submission" date="2016-03" db="EMBL/GenBank/DDBJ databases">
        <title>Cyphomyrmex costatus WGS genome.</title>
        <authorList>
            <person name="Nygaard S."/>
            <person name="Hu H."/>
            <person name="Boomsma J."/>
            <person name="Zhang G."/>
        </authorList>
    </citation>
    <scope>NUCLEOTIDE SEQUENCE [LARGE SCALE GENOMIC DNA]</scope>
    <source>
        <strain evidence="1">MS0001</strain>
        <tissue evidence="1">Whole body</tissue>
    </source>
</reference>
<protein>
    <recommendedName>
        <fullName evidence="3">RNase H type-1 domain-containing protein</fullName>
    </recommendedName>
</protein>
<dbReference type="InterPro" id="IPR036397">
    <property type="entry name" value="RNaseH_sf"/>
</dbReference>
<dbReference type="STRING" id="456900.A0A151ID59"/>
<accession>A0A151ID59</accession>
<evidence type="ECO:0000313" key="2">
    <source>
        <dbReference type="Proteomes" id="UP000078542"/>
    </source>
</evidence>
<dbReference type="InterPro" id="IPR012337">
    <property type="entry name" value="RNaseH-like_sf"/>
</dbReference>
<dbReference type="SUPFAM" id="SSF53098">
    <property type="entry name" value="Ribonuclease H-like"/>
    <property type="match status" value="1"/>
</dbReference>
<keyword evidence="2" id="KW-1185">Reference proteome</keyword>
<dbReference type="EMBL" id="KQ977985">
    <property type="protein sequence ID" value="KYM98341.1"/>
    <property type="molecule type" value="Genomic_DNA"/>
</dbReference>
<name>A0A151ID59_9HYME</name>